<feature type="domain" description="Vacuolar protein 14 C-terminal Fig4-binding" evidence="4">
    <location>
        <begin position="2"/>
        <end position="63"/>
    </location>
</feature>
<organism evidence="5 6">
    <name type="scientific">Hohenbuehelia grisea</name>
    <dbReference type="NCBI Taxonomy" id="104357"/>
    <lineage>
        <taxon>Eukaryota</taxon>
        <taxon>Fungi</taxon>
        <taxon>Dikarya</taxon>
        <taxon>Basidiomycota</taxon>
        <taxon>Agaricomycotina</taxon>
        <taxon>Agaricomycetes</taxon>
        <taxon>Agaricomycetidae</taxon>
        <taxon>Agaricales</taxon>
        <taxon>Pleurotineae</taxon>
        <taxon>Pleurotaceae</taxon>
        <taxon>Hohenbuehelia</taxon>
    </lineage>
</organism>
<comment type="caution">
    <text evidence="5">The sequence shown here is derived from an EMBL/GenBank/DDBJ whole genome shotgun (WGS) entry which is preliminary data.</text>
</comment>
<name>A0ABR3JSV6_9AGAR</name>
<evidence type="ECO:0000256" key="3">
    <source>
        <dbReference type="ARBA" id="ARBA00023136"/>
    </source>
</evidence>
<evidence type="ECO:0000313" key="5">
    <source>
        <dbReference type="EMBL" id="KAL0958612.1"/>
    </source>
</evidence>
<accession>A0ABR3JSV6</accession>
<comment type="subcellular location">
    <subcellularLocation>
        <location evidence="1">Endomembrane system</location>
    </subcellularLocation>
</comment>
<proteinExistence type="predicted"/>
<dbReference type="Pfam" id="PF11916">
    <property type="entry name" value="Vac14_Fig4_bd"/>
    <property type="match status" value="1"/>
</dbReference>
<dbReference type="Proteomes" id="UP001556367">
    <property type="component" value="Unassembled WGS sequence"/>
</dbReference>
<reference evidence="6" key="1">
    <citation type="submission" date="2024-06" db="EMBL/GenBank/DDBJ databases">
        <title>Multi-omics analyses provide insights into the biosynthesis of the anticancer antibiotic pleurotin in Hohenbuehelia grisea.</title>
        <authorList>
            <person name="Weaver J.A."/>
            <person name="Alberti F."/>
        </authorList>
    </citation>
    <scope>NUCLEOTIDE SEQUENCE [LARGE SCALE GENOMIC DNA]</scope>
    <source>
        <strain evidence="6">T-177</strain>
    </source>
</reference>
<sequence length="234" mass="25375">MAQMLVQVDKLVQLIESPAFTYLRLQLLEPERYPHLFKCLYGLLMLLPQSSAFISLRNRLNAVNSGGFFHIAPNSVGSLSRRLMLDHEEIKRQDLLTHFSSVQAKQRQALGTDTTFPNFEDPYEKPDGTTALSGRVSATAIHPSIRRKVTGDTPGEINAASASAATMTPSRASVLSPLNPRARGPSRPGGMVVAALVGQQQETPGTPALGITQILGGVSVSNKQRRMMASGRKI</sequence>
<evidence type="ECO:0000256" key="1">
    <source>
        <dbReference type="ARBA" id="ARBA00004308"/>
    </source>
</evidence>
<evidence type="ECO:0000313" key="6">
    <source>
        <dbReference type="Proteomes" id="UP001556367"/>
    </source>
</evidence>
<evidence type="ECO:0000256" key="2">
    <source>
        <dbReference type="ARBA" id="ARBA00022737"/>
    </source>
</evidence>
<gene>
    <name evidence="5" type="ORF">HGRIS_013952</name>
</gene>
<protein>
    <recommendedName>
        <fullName evidence="4">Vacuolar protein 14 C-terminal Fig4-binding domain-containing protein</fullName>
    </recommendedName>
</protein>
<dbReference type="PANTHER" id="PTHR16023:SF0">
    <property type="entry name" value="PROTEIN VAC14 HOMOLOG"/>
    <property type="match status" value="1"/>
</dbReference>
<keyword evidence="2" id="KW-0677">Repeat</keyword>
<keyword evidence="3" id="KW-0472">Membrane</keyword>
<dbReference type="PANTHER" id="PTHR16023">
    <property type="entry name" value="TAX1 BINDING PROTEIN-RELATED"/>
    <property type="match status" value="1"/>
</dbReference>
<evidence type="ECO:0000259" key="4">
    <source>
        <dbReference type="Pfam" id="PF11916"/>
    </source>
</evidence>
<keyword evidence="6" id="KW-1185">Reference proteome</keyword>
<dbReference type="InterPro" id="IPR026825">
    <property type="entry name" value="Vac14"/>
</dbReference>
<dbReference type="EMBL" id="JASNQZ010000003">
    <property type="protein sequence ID" value="KAL0958612.1"/>
    <property type="molecule type" value="Genomic_DNA"/>
</dbReference>
<dbReference type="InterPro" id="IPR021841">
    <property type="entry name" value="VAC14_Fig4p-bd"/>
</dbReference>